<organism evidence="1 2">
    <name type="scientific">Paenibacillus plantarum</name>
    <dbReference type="NCBI Taxonomy" id="2654975"/>
    <lineage>
        <taxon>Bacteria</taxon>
        <taxon>Bacillati</taxon>
        <taxon>Bacillota</taxon>
        <taxon>Bacilli</taxon>
        <taxon>Bacillales</taxon>
        <taxon>Paenibacillaceae</taxon>
        <taxon>Paenibacillus</taxon>
    </lineage>
</organism>
<sequence>MLGLPNWFENRKFQFWFYRVSHGELLIRSPKSKENLQNIDILFFDISYIELPRFLDEIILDDATNDEIIYVNNKIGEPSNDQEITIIVSKGIRYIIVASFLKVKETELDVFEHPFEKLGLSLV</sequence>
<dbReference type="EMBL" id="WHNY01000079">
    <property type="protein sequence ID" value="NOU68785.1"/>
    <property type="molecule type" value="Genomic_DNA"/>
</dbReference>
<comment type="caution">
    <text evidence="1">The sequence shown here is derived from an EMBL/GenBank/DDBJ whole genome shotgun (WGS) entry which is preliminary data.</text>
</comment>
<gene>
    <name evidence="1" type="ORF">GC096_32700</name>
</gene>
<evidence type="ECO:0000313" key="1">
    <source>
        <dbReference type="EMBL" id="NOU68785.1"/>
    </source>
</evidence>
<dbReference type="RefSeq" id="WP_171636427.1">
    <property type="nucleotide sequence ID" value="NZ_WHNY01000079.1"/>
</dbReference>
<dbReference type="Proteomes" id="UP000653578">
    <property type="component" value="Unassembled WGS sequence"/>
</dbReference>
<reference evidence="1 2" key="1">
    <citation type="submission" date="2019-10" db="EMBL/GenBank/DDBJ databases">
        <title>Description of Paenibacillus humi sp. nov.</title>
        <authorList>
            <person name="Carlier A."/>
            <person name="Qi S."/>
        </authorList>
    </citation>
    <scope>NUCLEOTIDE SEQUENCE [LARGE SCALE GENOMIC DNA]</scope>
    <source>
        <strain evidence="1 2">LMG 31461</strain>
    </source>
</reference>
<accession>A0ABX1XJT4</accession>
<keyword evidence="2" id="KW-1185">Reference proteome</keyword>
<protein>
    <submittedName>
        <fullName evidence="1">Uncharacterized protein</fullName>
    </submittedName>
</protein>
<name>A0ABX1XJT4_9BACL</name>
<evidence type="ECO:0000313" key="2">
    <source>
        <dbReference type="Proteomes" id="UP000653578"/>
    </source>
</evidence>
<proteinExistence type="predicted"/>